<gene>
    <name evidence="1" type="ORF">SVA_3713</name>
</gene>
<dbReference type="Proteomes" id="UP000218899">
    <property type="component" value="Chromosome"/>
</dbReference>
<sequence>MTPEATRELYAAIEILCSSPERTAVRLGTSYQFHLRGTNADHLPAAVRAEFREILDDLARLFPTPDRFDGVDEELAAKMARRILNAYDRLIRPPGPTG</sequence>
<proteinExistence type="predicted"/>
<organism evidence="1 2">
    <name type="scientific">Sulfurifustis variabilis</name>
    <dbReference type="NCBI Taxonomy" id="1675686"/>
    <lineage>
        <taxon>Bacteria</taxon>
        <taxon>Pseudomonadati</taxon>
        <taxon>Pseudomonadota</taxon>
        <taxon>Gammaproteobacteria</taxon>
        <taxon>Acidiferrobacterales</taxon>
        <taxon>Acidiferrobacteraceae</taxon>
        <taxon>Sulfurifustis</taxon>
    </lineage>
</organism>
<evidence type="ECO:0000313" key="1">
    <source>
        <dbReference type="EMBL" id="BAU50247.1"/>
    </source>
</evidence>
<protein>
    <submittedName>
        <fullName evidence="1">Uncharacterized protein</fullName>
    </submittedName>
</protein>
<keyword evidence="2" id="KW-1185">Reference proteome</keyword>
<name>A0A1B4VGZ8_9GAMM</name>
<dbReference type="RefSeq" id="WP_096462563.1">
    <property type="nucleotide sequence ID" value="NZ_AP014936.1"/>
</dbReference>
<reference evidence="1 2" key="1">
    <citation type="submission" date="2015-08" db="EMBL/GenBank/DDBJ databases">
        <title>Complete genome sequence of Sulfurifustis variabilis.</title>
        <authorList>
            <person name="Miura A."/>
            <person name="Kojima H."/>
            <person name="Fukui M."/>
        </authorList>
    </citation>
    <scope>NUCLEOTIDE SEQUENCE [LARGE SCALE GENOMIC DNA]</scope>
    <source>
        <strain evidence="2">skN76</strain>
    </source>
</reference>
<evidence type="ECO:0000313" key="2">
    <source>
        <dbReference type="Proteomes" id="UP000218899"/>
    </source>
</evidence>
<dbReference type="AlphaFoldDB" id="A0A1B4VGZ8"/>
<dbReference type="EMBL" id="AP014936">
    <property type="protein sequence ID" value="BAU50247.1"/>
    <property type="molecule type" value="Genomic_DNA"/>
</dbReference>
<accession>A0A1B4VGZ8</accession>
<dbReference type="KEGG" id="sva:SVA_3713"/>